<gene>
    <name evidence="1" type="ORF">XELAEV_18015652mg</name>
</gene>
<dbReference type="Proteomes" id="UP000694892">
    <property type="component" value="Chromosome 2S"/>
</dbReference>
<protein>
    <submittedName>
        <fullName evidence="1">Uncharacterized protein</fullName>
    </submittedName>
</protein>
<evidence type="ECO:0000313" key="1">
    <source>
        <dbReference type="EMBL" id="OCT92595.1"/>
    </source>
</evidence>
<proteinExistence type="predicted"/>
<reference evidence="2" key="1">
    <citation type="journal article" date="2016" name="Nature">
        <title>Genome evolution in the allotetraploid frog Xenopus laevis.</title>
        <authorList>
            <person name="Session A.M."/>
            <person name="Uno Y."/>
            <person name="Kwon T."/>
            <person name="Chapman J.A."/>
            <person name="Toyoda A."/>
            <person name="Takahashi S."/>
            <person name="Fukui A."/>
            <person name="Hikosaka A."/>
            <person name="Suzuki A."/>
            <person name="Kondo M."/>
            <person name="van Heeringen S.J."/>
            <person name="Quigley I."/>
            <person name="Heinz S."/>
            <person name="Ogino H."/>
            <person name="Ochi H."/>
            <person name="Hellsten U."/>
            <person name="Lyons J.B."/>
            <person name="Simakov O."/>
            <person name="Putnam N."/>
            <person name="Stites J."/>
            <person name="Kuroki Y."/>
            <person name="Tanaka T."/>
            <person name="Michiue T."/>
            <person name="Watanabe M."/>
            <person name="Bogdanovic O."/>
            <person name="Lister R."/>
            <person name="Georgiou G."/>
            <person name="Paranjpe S.S."/>
            <person name="van Kruijsbergen I."/>
            <person name="Shu S."/>
            <person name="Carlson J."/>
            <person name="Kinoshita T."/>
            <person name="Ohta Y."/>
            <person name="Mawaribuchi S."/>
            <person name="Jenkins J."/>
            <person name="Grimwood J."/>
            <person name="Schmutz J."/>
            <person name="Mitros T."/>
            <person name="Mozaffari S.V."/>
            <person name="Suzuki Y."/>
            <person name="Haramoto Y."/>
            <person name="Yamamoto T.S."/>
            <person name="Takagi C."/>
            <person name="Heald R."/>
            <person name="Miller K."/>
            <person name="Haudenschild C."/>
            <person name="Kitzman J."/>
            <person name="Nakayama T."/>
            <person name="Izutsu Y."/>
            <person name="Robert J."/>
            <person name="Fortriede J."/>
            <person name="Burns K."/>
            <person name="Lotay V."/>
            <person name="Karimi K."/>
            <person name="Yasuoka Y."/>
            <person name="Dichmann D.S."/>
            <person name="Flajnik M.F."/>
            <person name="Houston D.W."/>
            <person name="Shendure J."/>
            <person name="DuPasquier L."/>
            <person name="Vize P.D."/>
            <person name="Zorn A.M."/>
            <person name="Ito M."/>
            <person name="Marcotte E.M."/>
            <person name="Wallingford J.B."/>
            <person name="Ito Y."/>
            <person name="Asashima M."/>
            <person name="Ueno N."/>
            <person name="Matsuda Y."/>
            <person name="Veenstra G.J."/>
            <person name="Fujiyama A."/>
            <person name="Harland R.M."/>
            <person name="Taira M."/>
            <person name="Rokhsar D.S."/>
        </authorList>
    </citation>
    <scope>NUCLEOTIDE SEQUENCE [LARGE SCALE GENOMIC DNA]</scope>
    <source>
        <strain evidence="2">J</strain>
    </source>
</reference>
<sequence length="136" mass="16043">MCKTGKAFLTKVSYINMIIYEALYKVLSRWYFTQKRITKYVETLNPKCCRGYPQLSSMYHIWWVCPVVTRFWISAAQPTIARAFKSKSIQFQAFKQKVDLIMMKEKLTGFLHHNHDKFLKNGCNIGTVIQPFLFSL</sequence>
<accession>A0A974DK55</accession>
<evidence type="ECO:0000313" key="2">
    <source>
        <dbReference type="Proteomes" id="UP000694892"/>
    </source>
</evidence>
<dbReference type="AlphaFoldDB" id="A0A974DK55"/>
<organism evidence="1 2">
    <name type="scientific">Xenopus laevis</name>
    <name type="common">African clawed frog</name>
    <dbReference type="NCBI Taxonomy" id="8355"/>
    <lineage>
        <taxon>Eukaryota</taxon>
        <taxon>Metazoa</taxon>
        <taxon>Chordata</taxon>
        <taxon>Craniata</taxon>
        <taxon>Vertebrata</taxon>
        <taxon>Euteleostomi</taxon>
        <taxon>Amphibia</taxon>
        <taxon>Batrachia</taxon>
        <taxon>Anura</taxon>
        <taxon>Pipoidea</taxon>
        <taxon>Pipidae</taxon>
        <taxon>Xenopodinae</taxon>
        <taxon>Xenopus</taxon>
        <taxon>Xenopus</taxon>
    </lineage>
</organism>
<name>A0A974DK55_XENLA</name>
<dbReference type="EMBL" id="CM004469">
    <property type="protein sequence ID" value="OCT92595.1"/>
    <property type="molecule type" value="Genomic_DNA"/>
</dbReference>